<name>A0A9P1EPN1_CUSEU</name>
<accession>A0A9P1EPN1</accession>
<protein>
    <submittedName>
        <fullName evidence="1">Uncharacterized protein</fullName>
    </submittedName>
</protein>
<proteinExistence type="predicted"/>
<dbReference type="EMBL" id="CAMAPE010000077">
    <property type="protein sequence ID" value="CAH9118908.1"/>
    <property type="molecule type" value="Genomic_DNA"/>
</dbReference>
<dbReference type="AlphaFoldDB" id="A0A9P1EPN1"/>
<keyword evidence="2" id="KW-1185">Reference proteome</keyword>
<dbReference type="OrthoDB" id="1931513at2759"/>
<organism evidence="1 2">
    <name type="scientific">Cuscuta europaea</name>
    <name type="common">European dodder</name>
    <dbReference type="NCBI Taxonomy" id="41803"/>
    <lineage>
        <taxon>Eukaryota</taxon>
        <taxon>Viridiplantae</taxon>
        <taxon>Streptophyta</taxon>
        <taxon>Embryophyta</taxon>
        <taxon>Tracheophyta</taxon>
        <taxon>Spermatophyta</taxon>
        <taxon>Magnoliopsida</taxon>
        <taxon>eudicotyledons</taxon>
        <taxon>Gunneridae</taxon>
        <taxon>Pentapetalae</taxon>
        <taxon>asterids</taxon>
        <taxon>lamiids</taxon>
        <taxon>Solanales</taxon>
        <taxon>Convolvulaceae</taxon>
        <taxon>Cuscuteae</taxon>
        <taxon>Cuscuta</taxon>
        <taxon>Cuscuta subgen. Cuscuta</taxon>
    </lineage>
</organism>
<dbReference type="Proteomes" id="UP001152484">
    <property type="component" value="Unassembled WGS sequence"/>
</dbReference>
<sequence length="66" mass="7649">MKHLALDYYFVRDMVEQGQLKVCHISTKLQITDILTKPLGAELFTRFWSKLGVSNGHSILRGHIRH</sequence>
<reference evidence="1" key="1">
    <citation type="submission" date="2022-07" db="EMBL/GenBank/DDBJ databases">
        <authorList>
            <person name="Macas J."/>
            <person name="Novak P."/>
            <person name="Neumann P."/>
        </authorList>
    </citation>
    <scope>NUCLEOTIDE SEQUENCE</scope>
</reference>
<evidence type="ECO:0000313" key="2">
    <source>
        <dbReference type="Proteomes" id="UP001152484"/>
    </source>
</evidence>
<gene>
    <name evidence="1" type="ORF">CEURO_LOCUS22131</name>
</gene>
<evidence type="ECO:0000313" key="1">
    <source>
        <dbReference type="EMBL" id="CAH9118908.1"/>
    </source>
</evidence>
<comment type="caution">
    <text evidence="1">The sequence shown here is derived from an EMBL/GenBank/DDBJ whole genome shotgun (WGS) entry which is preliminary data.</text>
</comment>